<dbReference type="Pfam" id="PF04452">
    <property type="entry name" value="Methyltrans_RNA"/>
    <property type="match status" value="1"/>
</dbReference>
<name>A0A2H3KKS0_9CHLR</name>
<evidence type="ECO:0000313" key="16">
    <source>
        <dbReference type="Proteomes" id="UP000220922"/>
    </source>
</evidence>
<evidence type="ECO:0000313" key="15">
    <source>
        <dbReference type="EMBL" id="PDV98572.1"/>
    </source>
</evidence>
<evidence type="ECO:0000256" key="3">
    <source>
        <dbReference type="ARBA" id="ARBA00012328"/>
    </source>
</evidence>
<proteinExistence type="inferred from homology"/>
<comment type="subcellular location">
    <subcellularLocation>
        <location evidence="1 12">Cytoplasm</location>
    </subcellularLocation>
</comment>
<dbReference type="EC" id="2.1.1.193" evidence="3 12"/>
<dbReference type="Pfam" id="PF20260">
    <property type="entry name" value="PUA_4"/>
    <property type="match status" value="1"/>
</dbReference>
<evidence type="ECO:0000256" key="4">
    <source>
        <dbReference type="ARBA" id="ARBA00013673"/>
    </source>
</evidence>
<accession>A0A2H3KKS0</accession>
<comment type="function">
    <text evidence="10 12">Specifically methylates the N3 position of the uracil ring of uridine 1498 (m3U1498) in 16S rRNA. Acts on the fully assembled 30S ribosomal subunit.</text>
</comment>
<evidence type="ECO:0000256" key="11">
    <source>
        <dbReference type="ARBA" id="ARBA00047944"/>
    </source>
</evidence>
<evidence type="ECO:0000256" key="12">
    <source>
        <dbReference type="PIRNR" id="PIRNR015601"/>
    </source>
</evidence>
<feature type="domain" description="Ribosomal RNA small subunit methyltransferase E methyltransferase" evidence="13">
    <location>
        <begin position="81"/>
        <end position="248"/>
    </location>
</feature>
<dbReference type="NCBIfam" id="TIGR00046">
    <property type="entry name" value="RsmE family RNA methyltransferase"/>
    <property type="match status" value="1"/>
</dbReference>
<comment type="similarity">
    <text evidence="2 12">Belongs to the RNA methyltransferase RsmE family.</text>
</comment>
<dbReference type="EMBL" id="LYXE01000092">
    <property type="protein sequence ID" value="PDV98572.1"/>
    <property type="molecule type" value="Genomic_DNA"/>
</dbReference>
<dbReference type="InterPro" id="IPR046887">
    <property type="entry name" value="RsmE_PUA-like"/>
</dbReference>
<keyword evidence="6 12" id="KW-0698">rRNA processing</keyword>
<evidence type="ECO:0000256" key="2">
    <source>
        <dbReference type="ARBA" id="ARBA00005528"/>
    </source>
</evidence>
<sequence>MAVKNTFRFFVEPATLRNDLVRLEDPALAHQLSRVLRLNPGDQILLLDGLGTAYTLELTALSRKEVVGHILAHEPATGEPDLHLTIYLPLMRAERFEWALQKCVELGASRFVPVLCARSLASERADERKHERWQRIVREAAEQSCRGLLPAIERPQTFASACAQVNQASLALLLAEFDGMPLLRTLLRTYLTTTGNPNLTSLALFSGPEGGLTPDELTTAVDHGIMPVSLGPRILRAETAPVAATAALLYELDNRSAVA</sequence>
<dbReference type="GO" id="GO:0070475">
    <property type="term" value="P:rRNA base methylation"/>
    <property type="evidence" value="ECO:0007669"/>
    <property type="project" value="TreeGrafter"/>
</dbReference>
<evidence type="ECO:0000256" key="6">
    <source>
        <dbReference type="ARBA" id="ARBA00022552"/>
    </source>
</evidence>
<comment type="caution">
    <text evidence="15">The sequence shown here is derived from an EMBL/GenBank/DDBJ whole genome shotgun (WGS) entry which is preliminary data.</text>
</comment>
<dbReference type="SUPFAM" id="SSF75217">
    <property type="entry name" value="alpha/beta knot"/>
    <property type="match status" value="1"/>
</dbReference>
<organism evidence="15 16">
    <name type="scientific">Candidatus Chloroploca asiatica</name>
    <dbReference type="NCBI Taxonomy" id="1506545"/>
    <lineage>
        <taxon>Bacteria</taxon>
        <taxon>Bacillati</taxon>
        <taxon>Chloroflexota</taxon>
        <taxon>Chloroflexia</taxon>
        <taxon>Chloroflexales</taxon>
        <taxon>Chloroflexineae</taxon>
        <taxon>Oscillochloridaceae</taxon>
        <taxon>Candidatus Chloroploca</taxon>
    </lineage>
</organism>
<dbReference type="InterPro" id="IPR029028">
    <property type="entry name" value="Alpha/beta_knot_MTases"/>
</dbReference>
<dbReference type="InterPro" id="IPR029026">
    <property type="entry name" value="tRNA_m1G_MTases_N"/>
</dbReference>
<dbReference type="Gene3D" id="3.40.1280.10">
    <property type="match status" value="1"/>
</dbReference>
<comment type="catalytic activity">
    <reaction evidence="11 12">
        <text>uridine(1498) in 16S rRNA + S-adenosyl-L-methionine = N(3)-methyluridine(1498) in 16S rRNA + S-adenosyl-L-homocysteine + H(+)</text>
        <dbReference type="Rhea" id="RHEA:42920"/>
        <dbReference type="Rhea" id="RHEA-COMP:10283"/>
        <dbReference type="Rhea" id="RHEA-COMP:10284"/>
        <dbReference type="ChEBI" id="CHEBI:15378"/>
        <dbReference type="ChEBI" id="CHEBI:57856"/>
        <dbReference type="ChEBI" id="CHEBI:59789"/>
        <dbReference type="ChEBI" id="CHEBI:65315"/>
        <dbReference type="ChEBI" id="CHEBI:74502"/>
        <dbReference type="EC" id="2.1.1.193"/>
    </reaction>
</comment>
<dbReference type="InterPro" id="IPR046886">
    <property type="entry name" value="RsmE_MTase_dom"/>
</dbReference>
<evidence type="ECO:0000259" key="14">
    <source>
        <dbReference type="Pfam" id="PF20260"/>
    </source>
</evidence>
<dbReference type="AlphaFoldDB" id="A0A2H3KKS0"/>
<reference evidence="15 16" key="1">
    <citation type="submission" date="2016-05" db="EMBL/GenBank/DDBJ databases">
        <authorList>
            <person name="Lavstsen T."/>
            <person name="Jespersen J.S."/>
        </authorList>
    </citation>
    <scope>NUCLEOTIDE SEQUENCE [LARGE SCALE GENOMIC DNA]</scope>
    <source>
        <strain evidence="15 16">B7-9</strain>
    </source>
</reference>
<dbReference type="PIRSF" id="PIRSF015601">
    <property type="entry name" value="MTase_slr0722"/>
    <property type="match status" value="1"/>
</dbReference>
<dbReference type="Proteomes" id="UP000220922">
    <property type="component" value="Unassembled WGS sequence"/>
</dbReference>
<evidence type="ECO:0000256" key="1">
    <source>
        <dbReference type="ARBA" id="ARBA00004496"/>
    </source>
</evidence>
<dbReference type="InterPro" id="IPR006700">
    <property type="entry name" value="RsmE"/>
</dbReference>
<dbReference type="CDD" id="cd18084">
    <property type="entry name" value="RsmE-like"/>
    <property type="match status" value="1"/>
</dbReference>
<evidence type="ECO:0000259" key="13">
    <source>
        <dbReference type="Pfam" id="PF04452"/>
    </source>
</evidence>
<dbReference type="NCBIfam" id="NF008707">
    <property type="entry name" value="PRK11713.7-2"/>
    <property type="match status" value="1"/>
</dbReference>
<keyword evidence="16" id="KW-1185">Reference proteome</keyword>
<dbReference type="PANTHER" id="PTHR30027">
    <property type="entry name" value="RIBOSOMAL RNA SMALL SUBUNIT METHYLTRANSFERASE E"/>
    <property type="match status" value="1"/>
</dbReference>
<evidence type="ECO:0000256" key="8">
    <source>
        <dbReference type="ARBA" id="ARBA00022679"/>
    </source>
</evidence>
<evidence type="ECO:0000256" key="7">
    <source>
        <dbReference type="ARBA" id="ARBA00022603"/>
    </source>
</evidence>
<evidence type="ECO:0000256" key="10">
    <source>
        <dbReference type="ARBA" id="ARBA00025699"/>
    </source>
</evidence>
<dbReference type="GO" id="GO:0005737">
    <property type="term" value="C:cytoplasm"/>
    <property type="evidence" value="ECO:0007669"/>
    <property type="project" value="UniProtKB-SubCell"/>
</dbReference>
<dbReference type="SUPFAM" id="SSF88697">
    <property type="entry name" value="PUA domain-like"/>
    <property type="match status" value="1"/>
</dbReference>
<dbReference type="InterPro" id="IPR015947">
    <property type="entry name" value="PUA-like_sf"/>
</dbReference>
<keyword evidence="7 12" id="KW-0489">Methyltransferase</keyword>
<dbReference type="OrthoDB" id="9815641at2"/>
<feature type="domain" description="Ribosomal RNA small subunit methyltransferase E PUA-like" evidence="14">
    <location>
        <begin position="34"/>
        <end position="70"/>
    </location>
</feature>
<gene>
    <name evidence="15" type="ORF">A9Q02_14830</name>
</gene>
<protein>
    <recommendedName>
        <fullName evidence="4 12">Ribosomal RNA small subunit methyltransferase E</fullName>
        <ecNumber evidence="3 12">2.1.1.193</ecNumber>
    </recommendedName>
</protein>
<dbReference type="GO" id="GO:0070042">
    <property type="term" value="F:rRNA (uridine-N3-)-methyltransferase activity"/>
    <property type="evidence" value="ECO:0007669"/>
    <property type="project" value="TreeGrafter"/>
</dbReference>
<keyword evidence="9 12" id="KW-0949">S-adenosyl-L-methionine</keyword>
<keyword evidence="8 12" id="KW-0808">Transferase</keyword>
<keyword evidence="5 12" id="KW-0963">Cytoplasm</keyword>
<dbReference type="PANTHER" id="PTHR30027:SF3">
    <property type="entry name" value="16S RRNA (URACIL(1498)-N(3))-METHYLTRANSFERASE"/>
    <property type="match status" value="1"/>
</dbReference>
<evidence type="ECO:0000256" key="9">
    <source>
        <dbReference type="ARBA" id="ARBA00022691"/>
    </source>
</evidence>
<evidence type="ECO:0000256" key="5">
    <source>
        <dbReference type="ARBA" id="ARBA00022490"/>
    </source>
</evidence>